<accession>A0ABX1NS88</accession>
<keyword evidence="15" id="KW-1185">Reference proteome</keyword>
<dbReference type="PRINTS" id="PR00119">
    <property type="entry name" value="CATATPASE"/>
</dbReference>
<comment type="catalytic activity">
    <reaction evidence="11">
        <text>Zn(2+)(in) + ATP + H2O = Zn(2+)(out) + ADP + phosphate + H(+)</text>
        <dbReference type="Rhea" id="RHEA:20621"/>
        <dbReference type="ChEBI" id="CHEBI:15377"/>
        <dbReference type="ChEBI" id="CHEBI:15378"/>
        <dbReference type="ChEBI" id="CHEBI:29105"/>
        <dbReference type="ChEBI" id="CHEBI:30616"/>
        <dbReference type="ChEBI" id="CHEBI:43474"/>
        <dbReference type="ChEBI" id="CHEBI:456216"/>
        <dbReference type="EC" id="7.2.2.12"/>
    </reaction>
</comment>
<keyword evidence="8 12" id="KW-1133">Transmembrane helix</keyword>
<organism evidence="14 15">
    <name type="scientific">Aromatoleum bremense</name>
    <dbReference type="NCBI Taxonomy" id="76115"/>
    <lineage>
        <taxon>Bacteria</taxon>
        <taxon>Pseudomonadati</taxon>
        <taxon>Pseudomonadota</taxon>
        <taxon>Betaproteobacteria</taxon>
        <taxon>Rhodocyclales</taxon>
        <taxon>Rhodocyclaceae</taxon>
        <taxon>Aromatoleum</taxon>
    </lineage>
</organism>
<dbReference type="SFLD" id="SFLDF00027">
    <property type="entry name" value="p-type_atpase"/>
    <property type="match status" value="1"/>
</dbReference>
<dbReference type="InterPro" id="IPR018303">
    <property type="entry name" value="ATPase_P-typ_P_site"/>
</dbReference>
<keyword evidence="3 12" id="KW-0812">Transmembrane</keyword>
<evidence type="ECO:0000256" key="10">
    <source>
        <dbReference type="ARBA" id="ARBA00039097"/>
    </source>
</evidence>
<evidence type="ECO:0000256" key="11">
    <source>
        <dbReference type="ARBA" id="ARBA00047308"/>
    </source>
</evidence>
<evidence type="ECO:0000259" key="13">
    <source>
        <dbReference type="PROSITE" id="PS50846"/>
    </source>
</evidence>
<dbReference type="NCBIfam" id="TIGR01525">
    <property type="entry name" value="ATPase-IB_hvy"/>
    <property type="match status" value="1"/>
</dbReference>
<keyword evidence="6 12" id="KW-0067">ATP-binding</keyword>
<dbReference type="InterPro" id="IPR023214">
    <property type="entry name" value="HAD_sf"/>
</dbReference>
<dbReference type="PANTHER" id="PTHR48085:SF5">
    <property type="entry name" value="CADMIUM_ZINC-TRANSPORTING ATPASE HMA4-RELATED"/>
    <property type="match status" value="1"/>
</dbReference>
<dbReference type="PROSITE" id="PS50846">
    <property type="entry name" value="HMA_2"/>
    <property type="match status" value="1"/>
</dbReference>
<keyword evidence="4 12" id="KW-0479">Metal-binding</keyword>
<dbReference type="Pfam" id="PF00403">
    <property type="entry name" value="HMA"/>
    <property type="match status" value="1"/>
</dbReference>
<evidence type="ECO:0000256" key="1">
    <source>
        <dbReference type="ARBA" id="ARBA00004141"/>
    </source>
</evidence>
<dbReference type="NCBIfam" id="TIGR01494">
    <property type="entry name" value="ATPase_P-type"/>
    <property type="match status" value="1"/>
</dbReference>
<dbReference type="SUPFAM" id="SSF81653">
    <property type="entry name" value="Calcium ATPase, transduction domain A"/>
    <property type="match status" value="1"/>
</dbReference>
<evidence type="ECO:0000256" key="4">
    <source>
        <dbReference type="ARBA" id="ARBA00022723"/>
    </source>
</evidence>
<evidence type="ECO:0000256" key="7">
    <source>
        <dbReference type="ARBA" id="ARBA00022967"/>
    </source>
</evidence>
<evidence type="ECO:0000256" key="8">
    <source>
        <dbReference type="ARBA" id="ARBA00022989"/>
    </source>
</evidence>
<sequence length="708" mass="74465">MKQSVFVITNMDCPTEEALIRKRLAALPGVDALTFNLMERRLTVGHALPDERPILDALREIGMQARPAQQARSETCSSCEADRGSAVSAGAWGLVAASGAAAIGAELLAWTGASETTPAVIALALLSIATGGLPTLRKGWIALRTFTLNINFLMSIAVIGAMAIGEWPEAAVVIFLFALAERIETLSLERARNAIRGLMAMTPDTASVRLASGEWHELAAAEVQLGQTVRVRPGERIPLDGDVTAGASAVNQAPITGESIPVEKAPGDAVFAGTVNERGAFEFRVTAIKGDTTLAHIIRAVQEAQGQRAPSQCFIDRFARVYTPAVVLLAVLIAAGPPLVFGAPFQDWSYKALVMLVIACPCALVISTPVTIVSGLAAAARHGILVKGGVHLENGRLIRVVALDKTGTLTHGRPVMTDVIALAERPADGLLQLAASVDTHSEHPVAEAIVAAWHGSERRPLLDVTAFEALAGRGAKATIDRGLYHVGNHRLVEELGLCTPRVEAVLERLEREGKTAVVLASEREPLCVLGVADTVRGHSAEAIRELHALGVVSVMLTGDNPTTARAIADAVGIDDARGNLLPEDKLAAIDDLLARYGTVGMVGDGINDAPALARASIGFAMGAAGTDTAIETADVALMDDDLRKLPRFIALSRRTAQVLRQNITLALGIKAVFFALALAGQATLWMAVFADMGASLIVVANGLRLLRT</sequence>
<dbReference type="InterPro" id="IPR006121">
    <property type="entry name" value="HMA_dom"/>
</dbReference>
<dbReference type="InterPro" id="IPR023298">
    <property type="entry name" value="ATPase_P-typ_TM_dom_sf"/>
</dbReference>
<dbReference type="InterPro" id="IPR036163">
    <property type="entry name" value="HMA_dom_sf"/>
</dbReference>
<evidence type="ECO:0000256" key="12">
    <source>
        <dbReference type="RuleBase" id="RU362081"/>
    </source>
</evidence>
<evidence type="ECO:0000256" key="2">
    <source>
        <dbReference type="ARBA" id="ARBA00006024"/>
    </source>
</evidence>
<evidence type="ECO:0000256" key="6">
    <source>
        <dbReference type="ARBA" id="ARBA00022840"/>
    </source>
</evidence>
<evidence type="ECO:0000313" key="14">
    <source>
        <dbReference type="EMBL" id="NMG14864.1"/>
    </source>
</evidence>
<dbReference type="Proteomes" id="UP000633943">
    <property type="component" value="Unassembled WGS sequence"/>
</dbReference>
<dbReference type="PROSITE" id="PS00154">
    <property type="entry name" value="ATPASE_E1_E2"/>
    <property type="match status" value="1"/>
</dbReference>
<dbReference type="CDD" id="cd00371">
    <property type="entry name" value="HMA"/>
    <property type="match status" value="1"/>
</dbReference>
<comment type="subcellular location">
    <subcellularLocation>
        <location evidence="12">Cell membrane</location>
    </subcellularLocation>
    <subcellularLocation>
        <location evidence="1">Membrane</location>
        <topology evidence="1">Multi-pass membrane protein</topology>
    </subcellularLocation>
</comment>
<dbReference type="InterPro" id="IPR001757">
    <property type="entry name" value="P_typ_ATPase"/>
</dbReference>
<dbReference type="SUPFAM" id="SSF55008">
    <property type="entry name" value="HMA, heavy metal-associated domain"/>
    <property type="match status" value="1"/>
</dbReference>
<dbReference type="Pfam" id="PF00122">
    <property type="entry name" value="E1-E2_ATPase"/>
    <property type="match status" value="1"/>
</dbReference>
<dbReference type="SUPFAM" id="SSF56784">
    <property type="entry name" value="HAD-like"/>
    <property type="match status" value="1"/>
</dbReference>
<dbReference type="EC" id="7.2.2.12" evidence="10"/>
<proteinExistence type="inferred from homology"/>
<dbReference type="SFLD" id="SFLDG00002">
    <property type="entry name" value="C1.7:_P-type_atpase_like"/>
    <property type="match status" value="1"/>
</dbReference>
<gene>
    <name evidence="14" type="ORF">GPA24_04750</name>
</gene>
<dbReference type="InterPro" id="IPR036412">
    <property type="entry name" value="HAD-like_sf"/>
</dbReference>
<evidence type="ECO:0000256" key="5">
    <source>
        <dbReference type="ARBA" id="ARBA00022741"/>
    </source>
</evidence>
<dbReference type="InterPro" id="IPR059000">
    <property type="entry name" value="ATPase_P-type_domA"/>
</dbReference>
<feature type="transmembrane region" description="Helical" evidence="12">
    <location>
        <begin position="662"/>
        <end position="679"/>
    </location>
</feature>
<dbReference type="InterPro" id="IPR051014">
    <property type="entry name" value="Cation_Transport_ATPase_IB"/>
</dbReference>
<dbReference type="InterPro" id="IPR008250">
    <property type="entry name" value="ATPase_P-typ_transduc_dom_A_sf"/>
</dbReference>
<comment type="caution">
    <text evidence="14">The sequence shown here is derived from an EMBL/GenBank/DDBJ whole genome shotgun (WGS) entry which is preliminary data.</text>
</comment>
<dbReference type="InterPro" id="IPR044492">
    <property type="entry name" value="P_typ_ATPase_HD_dom"/>
</dbReference>
<keyword evidence="9 12" id="KW-0472">Membrane</keyword>
<dbReference type="PRINTS" id="PR00941">
    <property type="entry name" value="CDATPASE"/>
</dbReference>
<evidence type="ECO:0000313" key="15">
    <source>
        <dbReference type="Proteomes" id="UP000633943"/>
    </source>
</evidence>
<dbReference type="Gene3D" id="3.30.70.100">
    <property type="match status" value="1"/>
</dbReference>
<feature type="domain" description="HMA" evidence="13">
    <location>
        <begin position="2"/>
        <end position="66"/>
    </location>
</feature>
<feature type="transmembrane region" description="Helical" evidence="12">
    <location>
        <begin position="321"/>
        <end position="341"/>
    </location>
</feature>
<evidence type="ECO:0000256" key="9">
    <source>
        <dbReference type="ARBA" id="ARBA00023136"/>
    </source>
</evidence>
<dbReference type="Gene3D" id="3.40.50.1000">
    <property type="entry name" value="HAD superfamily/HAD-like"/>
    <property type="match status" value="1"/>
</dbReference>
<feature type="transmembrane region" description="Helical" evidence="12">
    <location>
        <begin position="116"/>
        <end position="134"/>
    </location>
</feature>
<dbReference type="EMBL" id="WTVP01000008">
    <property type="protein sequence ID" value="NMG14864.1"/>
    <property type="molecule type" value="Genomic_DNA"/>
</dbReference>
<dbReference type="SFLD" id="SFLDS00003">
    <property type="entry name" value="Haloacid_Dehalogenase"/>
    <property type="match status" value="1"/>
</dbReference>
<name>A0ABX1NS88_9RHOO</name>
<protein>
    <recommendedName>
        <fullName evidence="10">P-type Zn(2+) transporter</fullName>
        <ecNumber evidence="10">7.2.2.12</ecNumber>
    </recommendedName>
</protein>
<keyword evidence="5 12" id="KW-0547">Nucleotide-binding</keyword>
<feature type="transmembrane region" description="Helical" evidence="12">
    <location>
        <begin position="353"/>
        <end position="379"/>
    </location>
</feature>
<dbReference type="Gene3D" id="3.40.1110.10">
    <property type="entry name" value="Calcium-transporting ATPase, cytoplasmic domain N"/>
    <property type="match status" value="1"/>
</dbReference>
<evidence type="ECO:0000256" key="3">
    <source>
        <dbReference type="ARBA" id="ARBA00022692"/>
    </source>
</evidence>
<reference evidence="14 15" key="1">
    <citation type="submission" date="2019-12" db="EMBL/GenBank/DDBJ databases">
        <title>Comparative genomics gives insights into the taxonomy of the Azoarcus-Aromatoleum group and reveals separate origins of nif in the plant-associated Azoarcus and non-plant-associated Aromatoleum sub-groups.</title>
        <authorList>
            <person name="Lafos M."/>
            <person name="Maluk M."/>
            <person name="Batista M."/>
            <person name="Junghare M."/>
            <person name="Carmona M."/>
            <person name="Faoro H."/>
            <person name="Cruz L.M."/>
            <person name="Battistoni F."/>
            <person name="De Souza E."/>
            <person name="Pedrosa F."/>
            <person name="Chen W.-M."/>
            <person name="Poole P.S."/>
            <person name="Dixon R.A."/>
            <person name="James E.K."/>
        </authorList>
    </citation>
    <scope>NUCLEOTIDE SEQUENCE [LARGE SCALE GENOMIC DNA]</scope>
    <source>
        <strain evidence="14 15">PbN1</strain>
    </source>
</reference>
<dbReference type="PANTHER" id="PTHR48085">
    <property type="entry name" value="CADMIUM/ZINC-TRANSPORTING ATPASE HMA2-RELATED"/>
    <property type="match status" value="1"/>
</dbReference>
<keyword evidence="7" id="KW-1278">Translocase</keyword>
<comment type="similarity">
    <text evidence="2 12">Belongs to the cation transport ATPase (P-type) (TC 3.A.3) family. Type IB subfamily.</text>
</comment>
<dbReference type="InterPro" id="IPR027256">
    <property type="entry name" value="P-typ_ATPase_IB"/>
</dbReference>
<dbReference type="InterPro" id="IPR023299">
    <property type="entry name" value="ATPase_P-typ_cyto_dom_N"/>
</dbReference>
<dbReference type="SUPFAM" id="SSF81665">
    <property type="entry name" value="Calcium ATPase, transmembrane domain M"/>
    <property type="match status" value="1"/>
</dbReference>
<dbReference type="Pfam" id="PF00702">
    <property type="entry name" value="Hydrolase"/>
    <property type="match status" value="1"/>
</dbReference>
<dbReference type="RefSeq" id="WP_169201609.1">
    <property type="nucleotide sequence ID" value="NZ_WTVP01000008.1"/>
</dbReference>
<dbReference type="Gene3D" id="2.70.150.10">
    <property type="entry name" value="Calcium-transporting ATPase, cytoplasmic transduction domain A"/>
    <property type="match status" value="1"/>
</dbReference>
<keyword evidence="12" id="KW-1003">Cell membrane</keyword>